<feature type="repeat" description="ANK" evidence="3">
    <location>
        <begin position="156"/>
        <end position="179"/>
    </location>
</feature>
<dbReference type="SUPFAM" id="SSF48403">
    <property type="entry name" value="Ankyrin repeat"/>
    <property type="match status" value="2"/>
</dbReference>
<dbReference type="InterPro" id="IPR036770">
    <property type="entry name" value="Ankyrin_rpt-contain_sf"/>
</dbReference>
<dbReference type="eggNOG" id="KOG0504">
    <property type="taxonomic scope" value="Eukaryota"/>
</dbReference>
<dbReference type="Gene3D" id="1.25.40.20">
    <property type="entry name" value="Ankyrin repeat-containing domain"/>
    <property type="match status" value="4"/>
</dbReference>
<feature type="repeat" description="ANK" evidence="3">
    <location>
        <begin position="20"/>
        <end position="53"/>
    </location>
</feature>
<dbReference type="OrthoDB" id="4227299at2759"/>
<keyword evidence="2 3" id="KW-0040">ANK repeat</keyword>
<keyword evidence="6" id="KW-1185">Reference proteome</keyword>
<feature type="repeat" description="ANK" evidence="3">
    <location>
        <begin position="394"/>
        <end position="415"/>
    </location>
</feature>
<feature type="repeat" description="ANK" evidence="3">
    <location>
        <begin position="428"/>
        <end position="452"/>
    </location>
</feature>
<dbReference type="Proteomes" id="UP000001745">
    <property type="component" value="Unassembled WGS sequence"/>
</dbReference>
<dbReference type="VEuPathDB" id="FungiDB:TSTA_062250"/>
<feature type="repeat" description="ANK" evidence="3">
    <location>
        <begin position="258"/>
        <end position="281"/>
    </location>
</feature>
<feature type="repeat" description="ANK" evidence="3">
    <location>
        <begin position="292"/>
        <end position="313"/>
    </location>
</feature>
<feature type="repeat" description="ANK" evidence="3">
    <location>
        <begin position="190"/>
        <end position="214"/>
    </location>
</feature>
<organism evidence="5 6">
    <name type="scientific">Talaromyces stipitatus (strain ATCC 10500 / CBS 375.48 / QM 6759 / NRRL 1006)</name>
    <name type="common">Penicillium stipitatum</name>
    <dbReference type="NCBI Taxonomy" id="441959"/>
    <lineage>
        <taxon>Eukaryota</taxon>
        <taxon>Fungi</taxon>
        <taxon>Dikarya</taxon>
        <taxon>Ascomycota</taxon>
        <taxon>Pezizomycotina</taxon>
        <taxon>Eurotiomycetes</taxon>
        <taxon>Eurotiomycetidae</taxon>
        <taxon>Eurotiales</taxon>
        <taxon>Trichocomaceae</taxon>
        <taxon>Talaromyces</taxon>
        <taxon>Talaromyces sect. Talaromyces</taxon>
    </lineage>
</organism>
<dbReference type="Pfam" id="PF13857">
    <property type="entry name" value="Ank_5"/>
    <property type="match status" value="1"/>
</dbReference>
<evidence type="ECO:0000313" key="6">
    <source>
        <dbReference type="Proteomes" id="UP000001745"/>
    </source>
</evidence>
<proteinExistence type="predicted"/>
<dbReference type="AlphaFoldDB" id="B8LX87"/>
<feature type="transmembrane region" description="Helical" evidence="4">
    <location>
        <begin position="892"/>
        <end position="910"/>
    </location>
</feature>
<dbReference type="STRING" id="441959.B8LX87"/>
<dbReference type="GeneID" id="8105967"/>
<evidence type="ECO:0000313" key="5">
    <source>
        <dbReference type="EMBL" id="EED22737.1"/>
    </source>
</evidence>
<keyword evidence="4" id="KW-0472">Membrane</keyword>
<feature type="repeat" description="ANK" evidence="3">
    <location>
        <begin position="122"/>
        <end position="146"/>
    </location>
</feature>
<protein>
    <submittedName>
        <fullName evidence="5">Ankyrin 2,3/unc44, putative</fullName>
    </submittedName>
</protein>
<sequence length="946" mass="105298">MVVEVLLIKQDIQVDSEDNVGRTPLLVAAENGRETITKLLLMKGGINPNIRSKEGLSPLIFAARYCQIAIVELLLSIESISINLSDNKGRTPLSWAAGNGHEAVVQLLIRKDDIDLNSKDKDGRTPLSLAANKGHEAVVQLLLAKGDIELNSKDEDGRTPLSLAAKNGYKAVVQLLIRKDDIDLNSKDKDGRTPLSLAANKGHEVVVQLFLAKGDTDLNSKDEDGRTPLSLAAKNGYEAVVQLLLAKGDIELNSKDEDGRTPLSLAAKNGYKAVVQLLIRKDDIDLNSKDKDGRTPLSWAAGNGYEAVVRLLLTRYDIEPDSKDDYGRTPLSWAAGNRHEAVVQLLLAKGDIDLNSKDEDGRTPLSWAAGKGYEAVVQLLIRKDDIDLNSKDKDGRTPLLWAAVNGHKAVVRLLLTRYDIEPDSKDDSGRTPLSWAVGNGHKAVVELLLDRNDIELNSKDSNGQTALSWAMKNGQNAMFKLLLATEDSRPDLPYSHAAASEIKLESDYLDLDSSKDRCQTQSLEAAENDLDTTSQQLSAGPHIHDDSNGFVRRWLIHIFESCATPPLRKFSVFINGFSSRITFYRYPGSRPGAIYTPSRTAWYLAQAQNCVDELWSAIMEKEAPRDSTRFKWTCCCGRTFTETVRELKPGAAREWVQAMNNAQLGQPETSTPARPQSVDITSLRARFSSGSSCKGQMSRDLRDDNEPSDIYALLCFKVGKHTIRLVQSDMSHTYNDEDLFRQLRHEYQGTSGSLIESVWSPKRWPLRLIYWLRLTSLKHIEFRKFQLFHSDKVDIRDDDKEEWLMCRSPTGCHDSCPGPHGNGEYWFDPAPPKLEPPIPRNAMMHFLKRPKDAGTVSNHIEAIQRKRGRLISGPGSAVKGWGLYFKEEKNQFMIMAIPGLLGTFALLWFLSHENDLLTASPPATLAIGLSATVLTIMKEIAEWIMV</sequence>
<evidence type="ECO:0000256" key="1">
    <source>
        <dbReference type="ARBA" id="ARBA00022737"/>
    </source>
</evidence>
<dbReference type="PROSITE" id="PS50297">
    <property type="entry name" value="ANK_REP_REGION"/>
    <property type="match status" value="12"/>
</dbReference>
<dbReference type="Pfam" id="PF12796">
    <property type="entry name" value="Ank_2"/>
    <property type="match status" value="3"/>
</dbReference>
<feature type="repeat" description="ANK" evidence="3">
    <location>
        <begin position="360"/>
        <end position="383"/>
    </location>
</feature>
<reference evidence="6" key="1">
    <citation type="journal article" date="2015" name="Genome Announc.">
        <title>Genome sequence of the AIDS-associated pathogen Penicillium marneffei (ATCC18224) and its near taxonomic relative Talaromyces stipitatus (ATCC10500).</title>
        <authorList>
            <person name="Nierman W.C."/>
            <person name="Fedorova-Abrams N.D."/>
            <person name="Andrianopoulos A."/>
        </authorList>
    </citation>
    <scope>NUCLEOTIDE SEQUENCE [LARGE SCALE GENOMIC DNA]</scope>
    <source>
        <strain evidence="6">ATCC 10500 / CBS 375.48 / QM 6759 / NRRL 1006</strain>
    </source>
</reference>
<feature type="repeat" description="ANK" evidence="3">
    <location>
        <begin position="326"/>
        <end position="350"/>
    </location>
</feature>
<keyword evidence="4" id="KW-0812">Transmembrane</keyword>
<feature type="repeat" description="ANK" evidence="3">
    <location>
        <begin position="224"/>
        <end position="248"/>
    </location>
</feature>
<accession>B8LX87</accession>
<keyword evidence="1" id="KW-0677">Repeat</keyword>
<dbReference type="PROSITE" id="PS50088">
    <property type="entry name" value="ANK_REPEAT"/>
    <property type="match status" value="12"/>
</dbReference>
<gene>
    <name evidence="5" type="ORF">TSTA_062250</name>
</gene>
<dbReference type="PANTHER" id="PTHR24180">
    <property type="entry name" value="CYCLIN-DEPENDENT KINASE INHIBITOR 2C-RELATED"/>
    <property type="match status" value="1"/>
</dbReference>
<dbReference type="InterPro" id="IPR002110">
    <property type="entry name" value="Ankyrin_rpt"/>
</dbReference>
<evidence type="ECO:0000256" key="4">
    <source>
        <dbReference type="SAM" id="Phobius"/>
    </source>
</evidence>
<evidence type="ECO:0000256" key="3">
    <source>
        <dbReference type="PROSITE-ProRule" id="PRU00023"/>
    </source>
</evidence>
<dbReference type="InParanoid" id="B8LX87"/>
<dbReference type="PhylomeDB" id="B8LX87"/>
<dbReference type="RefSeq" id="XP_002340124.1">
    <property type="nucleotide sequence ID" value="XM_002340083.1"/>
</dbReference>
<dbReference type="Pfam" id="PF00023">
    <property type="entry name" value="Ank"/>
    <property type="match status" value="2"/>
</dbReference>
<dbReference type="SMART" id="SM00248">
    <property type="entry name" value="ANK"/>
    <property type="match status" value="14"/>
</dbReference>
<dbReference type="InterPro" id="IPR051637">
    <property type="entry name" value="Ank_repeat_dom-contain_49"/>
</dbReference>
<feature type="repeat" description="ANK" evidence="3">
    <location>
        <begin position="88"/>
        <end position="111"/>
    </location>
</feature>
<dbReference type="PANTHER" id="PTHR24180:SF45">
    <property type="entry name" value="POLY [ADP-RIBOSE] POLYMERASE TANKYRASE"/>
    <property type="match status" value="1"/>
</dbReference>
<name>B8LX87_TALSN</name>
<dbReference type="EMBL" id="EQ962652">
    <property type="protein sequence ID" value="EED22737.1"/>
    <property type="molecule type" value="Genomic_DNA"/>
</dbReference>
<evidence type="ECO:0000256" key="2">
    <source>
        <dbReference type="ARBA" id="ARBA00023043"/>
    </source>
</evidence>
<keyword evidence="4" id="KW-1133">Transmembrane helix</keyword>
<dbReference type="HOGENOM" id="CLU_013639_0_0_1"/>